<dbReference type="OMA" id="IYVHSTQ"/>
<keyword evidence="2" id="KW-0819">tRNA processing</keyword>
<dbReference type="STRING" id="5875.Q4N3R6"/>
<feature type="domain" description="TRUD" evidence="4">
    <location>
        <begin position="361"/>
        <end position="625"/>
    </location>
</feature>
<keyword evidence="3" id="KW-0413">Isomerase</keyword>
<dbReference type="PIRSF" id="PIRSF037016">
    <property type="entry name" value="Pseudouridin_synth_euk_prd"/>
    <property type="match status" value="1"/>
</dbReference>
<dbReference type="Gene3D" id="3.30.2350.20">
    <property type="entry name" value="TruD, catalytic domain"/>
    <property type="match status" value="2"/>
</dbReference>
<dbReference type="VEuPathDB" id="PiroplasmaDB:TpMuguga_02g00922"/>
<dbReference type="Pfam" id="PF01142">
    <property type="entry name" value="TruD"/>
    <property type="match status" value="2"/>
</dbReference>
<keyword evidence="6" id="KW-1185">Reference proteome</keyword>
<dbReference type="GO" id="GO:0009982">
    <property type="term" value="F:pseudouridine synthase activity"/>
    <property type="evidence" value="ECO:0007669"/>
    <property type="project" value="InterPro"/>
</dbReference>
<dbReference type="InterPro" id="IPR001656">
    <property type="entry name" value="PsdUridine_synth_TruD"/>
</dbReference>
<evidence type="ECO:0000256" key="1">
    <source>
        <dbReference type="ARBA" id="ARBA00007953"/>
    </source>
</evidence>
<dbReference type="InterPro" id="IPR042214">
    <property type="entry name" value="TruD_catalytic"/>
</dbReference>
<dbReference type="FunCoup" id="Q4N3R6">
    <property type="interactions" value="78"/>
</dbReference>
<dbReference type="InterPro" id="IPR011760">
    <property type="entry name" value="PsdUridine_synth_TruD_insert"/>
</dbReference>
<evidence type="ECO:0000256" key="2">
    <source>
        <dbReference type="ARBA" id="ARBA00022694"/>
    </source>
</evidence>
<dbReference type="GO" id="GO:0008033">
    <property type="term" value="P:tRNA processing"/>
    <property type="evidence" value="ECO:0007669"/>
    <property type="project" value="UniProtKB-KW"/>
</dbReference>
<dbReference type="KEGG" id="tpv:TP02_0922"/>
<sequence length="721" mass="83833">MSNNMANKSISVGIERTISDYLPNVKSKRVNGLVKFLLEDFHVHEIDLEGKILNLGRFFEISEIERAFERKKRTETGQQFLSSYKENPVVNYPEDLFQDQDKVRFNAFLRSLSNKLHFDPKNNEPDFAVLCCKNGEDKQIRKRVHQWIRTELPFLDSKTIDLKDCKDDQKMSEYLESYPDLSKLPHHYNPIIVVPAKLCKRFLSTKVKENCLETGSEPENHLTLDEIVKSVDKTDYEKYKPKSYARYLHFNMLKINRDTSEVINMICKSAKRSSFDVFSAGNKDKRGITVQRLCIRRCRIVDLFEAMTKRWFDDVYVSDLFYKNSKISLGDLTGNHFKIVIRGIEDHSNIHKCMERLKNYGFINYFGLQRFGTKMVGTHIVGAALIHQKYDLAIRLILGDIEKAKQYKVFNKFYDNADLDKLNNYESRPIKSENEEGEVEDRKFRWATDYYLIGNDAEMALKYLPSHLFVEKSLLKGVISNIPPDKCLGRVPKNILTIYVHSTQSLLFNLAATERLERFGYKVAVGDLVATGEQELSSSSESEDDEVNLGLNKRTQVVKVENEEEARRYTIDQVVLPLPGDNVKYPENMEDFYRKISMENFNIPLEDFSSFKDIEGKKHRSLVSVRGSYRFLIVKPRDVSYEVIEKLEDPFQVLIKPEIEGYKQCLEKYETQKNLGNIYRLGDLIKNRSALLLRCSLPKSSYITVALREIITDQSIESNQI</sequence>
<dbReference type="PANTHER" id="PTHR13326:SF21">
    <property type="entry name" value="PSEUDOURIDYLATE SYNTHASE PUS7L"/>
    <property type="match status" value="1"/>
</dbReference>
<dbReference type="InterPro" id="IPR020119">
    <property type="entry name" value="PsdUridine_synth_TruD_CS"/>
</dbReference>
<proteinExistence type="inferred from homology"/>
<dbReference type="GO" id="GO:0001522">
    <property type="term" value="P:pseudouridine synthesis"/>
    <property type="evidence" value="ECO:0007669"/>
    <property type="project" value="InterPro"/>
</dbReference>
<evidence type="ECO:0000313" key="5">
    <source>
        <dbReference type="EMBL" id="EAN33207.1"/>
    </source>
</evidence>
<dbReference type="PROSITE" id="PS50984">
    <property type="entry name" value="TRUD"/>
    <property type="match status" value="1"/>
</dbReference>
<name>Q4N3R6_THEPA</name>
<dbReference type="GO" id="GO:0005634">
    <property type="term" value="C:nucleus"/>
    <property type="evidence" value="ECO:0007669"/>
    <property type="project" value="TreeGrafter"/>
</dbReference>
<evidence type="ECO:0000313" key="6">
    <source>
        <dbReference type="Proteomes" id="UP000001949"/>
    </source>
</evidence>
<dbReference type="GeneID" id="3501852"/>
<reference evidence="5 6" key="1">
    <citation type="journal article" date="2005" name="Science">
        <title>Genome sequence of Theileria parva, a bovine pathogen that transforms lymphocytes.</title>
        <authorList>
            <person name="Gardner M.J."/>
            <person name="Bishop R."/>
            <person name="Shah T."/>
            <person name="de Villiers E.P."/>
            <person name="Carlton J.M."/>
            <person name="Hall N."/>
            <person name="Ren Q."/>
            <person name="Paulsen I.T."/>
            <person name="Pain A."/>
            <person name="Berriman M."/>
            <person name="Wilson R.J.M."/>
            <person name="Sato S."/>
            <person name="Ralph S.A."/>
            <person name="Mann D.J."/>
            <person name="Xiong Z."/>
            <person name="Shallom S.J."/>
            <person name="Weidman J."/>
            <person name="Jiang L."/>
            <person name="Lynn J."/>
            <person name="Weaver B."/>
            <person name="Shoaibi A."/>
            <person name="Domingo A.R."/>
            <person name="Wasawo D."/>
            <person name="Crabtree J."/>
            <person name="Wortman J.R."/>
            <person name="Haas B."/>
            <person name="Angiuoli S.V."/>
            <person name="Creasy T.H."/>
            <person name="Lu C."/>
            <person name="Suh B."/>
            <person name="Silva J.C."/>
            <person name="Utterback T.R."/>
            <person name="Feldblyum T.V."/>
            <person name="Pertea M."/>
            <person name="Allen J."/>
            <person name="Nierman W.C."/>
            <person name="Taracha E.L.N."/>
            <person name="Salzberg S.L."/>
            <person name="White O.R."/>
            <person name="Fitzhugh H.A."/>
            <person name="Morzaria S."/>
            <person name="Venter J.C."/>
            <person name="Fraser C.M."/>
            <person name="Nene V."/>
        </authorList>
    </citation>
    <scope>NUCLEOTIDE SEQUENCE [LARGE SCALE GENOMIC DNA]</scope>
    <source>
        <strain evidence="5 6">Muguga</strain>
    </source>
</reference>
<accession>Q4N3R6</accession>
<evidence type="ECO:0000259" key="4">
    <source>
        <dbReference type="PROSITE" id="PS50984"/>
    </source>
</evidence>
<organism evidence="5 6">
    <name type="scientific">Theileria parva</name>
    <name type="common">East coast fever infection agent</name>
    <dbReference type="NCBI Taxonomy" id="5875"/>
    <lineage>
        <taxon>Eukaryota</taxon>
        <taxon>Sar</taxon>
        <taxon>Alveolata</taxon>
        <taxon>Apicomplexa</taxon>
        <taxon>Aconoidasida</taxon>
        <taxon>Piroplasmida</taxon>
        <taxon>Theileriidae</taxon>
        <taxon>Theileria</taxon>
    </lineage>
</organism>
<dbReference type="InParanoid" id="Q4N3R6"/>
<dbReference type="PANTHER" id="PTHR13326">
    <property type="entry name" value="TRNA PSEUDOURIDINE SYNTHASE D"/>
    <property type="match status" value="1"/>
</dbReference>
<gene>
    <name evidence="5" type="ordered locus">TP02_0922</name>
</gene>
<protein>
    <recommendedName>
        <fullName evidence="4">TRUD domain-containing protein</fullName>
    </recommendedName>
</protein>
<dbReference type="AlphaFoldDB" id="Q4N3R6"/>
<dbReference type="GO" id="GO:0003723">
    <property type="term" value="F:RNA binding"/>
    <property type="evidence" value="ECO:0007669"/>
    <property type="project" value="InterPro"/>
</dbReference>
<evidence type="ECO:0000256" key="3">
    <source>
        <dbReference type="ARBA" id="ARBA00023235"/>
    </source>
</evidence>
<dbReference type="SUPFAM" id="SSF55120">
    <property type="entry name" value="Pseudouridine synthase"/>
    <property type="match status" value="1"/>
</dbReference>
<dbReference type="Proteomes" id="UP000001949">
    <property type="component" value="Unassembled WGS sequence"/>
</dbReference>
<dbReference type="CDD" id="cd02576">
    <property type="entry name" value="PseudoU_synth_ScPUS7"/>
    <property type="match status" value="1"/>
</dbReference>
<dbReference type="PROSITE" id="PS01268">
    <property type="entry name" value="UPF0024"/>
    <property type="match status" value="1"/>
</dbReference>
<comment type="caution">
    <text evidence="5">The sequence shown here is derived from an EMBL/GenBank/DDBJ whole genome shotgun (WGS) entry which is preliminary data.</text>
</comment>
<comment type="similarity">
    <text evidence="1">Belongs to the pseudouridine synthase TruD family.</text>
</comment>
<dbReference type="eggNOG" id="KOG2339">
    <property type="taxonomic scope" value="Eukaryota"/>
</dbReference>
<dbReference type="EMBL" id="AAGK01000002">
    <property type="protein sequence ID" value="EAN33207.1"/>
    <property type="molecule type" value="Genomic_DNA"/>
</dbReference>
<dbReference type="InterPro" id="IPR020103">
    <property type="entry name" value="PsdUridine_synth_cat_dom_sf"/>
</dbReference>